<dbReference type="Gene3D" id="3.90.350.10">
    <property type="entry name" value="Transposase Inhibitor Protein From Tn5, Chain A, domain 1"/>
    <property type="match status" value="1"/>
</dbReference>
<dbReference type="PANTHER" id="PTHR33258">
    <property type="entry name" value="TRANSPOSASE INSL FOR INSERTION SEQUENCE ELEMENT IS186A-RELATED"/>
    <property type="match status" value="1"/>
</dbReference>
<gene>
    <name evidence="4" type="ORF">HKBW3S43_00862</name>
</gene>
<sequence>MAKKRPKQKRASSPRLGHRGQEAKACAALQDKIYTLVEGLSSQMDRRIRRNIAEAVIGLMAGRCARLTVIGHRGKRRCKKLIYEVKRLSRLLRSQGWQKEEIEQGRLEMVRDQIKRSTAIGIDLSTKQWKYAWKVEDVATVWDSKEKKKIRGHWWLMATAKIKRHRLVPLIGQIFSHTSKGFVSMNKEKEKFLKRLKQLVRGAGIWLFDRGFDSKWMVSLLGELQVQFIMRIKSNRDVEVQKEREAGLEEKGRIYLETLLRTASYPWEIVKWVKKKEVRLKVGFCAVKIPGLGHRLWLVYTQGGGEEFILLTNLPVRKFSAALRVLRLYGWRWGVEELFRDMNEELGFQKIMVRTLRSINKLLEIALLVYIFAFSLLKKMGPLLAMLLELGGKLGLKGKSEDTIGRTLKGLSLLFIQCARSP</sequence>
<feature type="domain" description="Transposase IS4-like" evidence="3">
    <location>
        <begin position="198"/>
        <end position="371"/>
    </location>
</feature>
<dbReference type="InterPro" id="IPR002559">
    <property type="entry name" value="Transposase_11"/>
</dbReference>
<keyword evidence="2" id="KW-0472">Membrane</keyword>
<evidence type="ECO:0000259" key="3">
    <source>
        <dbReference type="Pfam" id="PF01609"/>
    </source>
</evidence>
<evidence type="ECO:0000313" key="5">
    <source>
        <dbReference type="Proteomes" id="UP000576480"/>
    </source>
</evidence>
<dbReference type="Proteomes" id="UP000576480">
    <property type="component" value="Unassembled WGS sequence"/>
</dbReference>
<feature type="compositionally biased region" description="Basic residues" evidence="1">
    <location>
        <begin position="1"/>
        <end position="18"/>
    </location>
</feature>
<organism evidence="4 5">
    <name type="scientific">Candidatus Hakubella thermalkaliphila</name>
    <dbReference type="NCBI Taxonomy" id="2754717"/>
    <lineage>
        <taxon>Bacteria</taxon>
        <taxon>Bacillati</taxon>
        <taxon>Actinomycetota</taxon>
        <taxon>Actinomycetota incertae sedis</taxon>
        <taxon>Candidatus Hakubellales</taxon>
        <taxon>Candidatus Hakubellaceae</taxon>
        <taxon>Candidatus Hakubella</taxon>
    </lineage>
</organism>
<dbReference type="EMBL" id="BLSB01000047">
    <property type="protein sequence ID" value="GFP35070.1"/>
    <property type="molecule type" value="Genomic_DNA"/>
</dbReference>
<dbReference type="Pfam" id="PF01609">
    <property type="entry name" value="DDE_Tnp_1"/>
    <property type="match status" value="1"/>
</dbReference>
<feature type="transmembrane region" description="Helical" evidence="2">
    <location>
        <begin position="359"/>
        <end position="377"/>
    </location>
</feature>
<dbReference type="AlphaFoldDB" id="A0A6V8PSJ7"/>
<feature type="region of interest" description="Disordered" evidence="1">
    <location>
        <begin position="1"/>
        <end position="21"/>
    </location>
</feature>
<comment type="caution">
    <text evidence="4">The sequence shown here is derived from an EMBL/GenBank/DDBJ whole genome shotgun (WGS) entry which is preliminary data.</text>
</comment>
<keyword evidence="2" id="KW-1133">Transmembrane helix</keyword>
<dbReference type="SUPFAM" id="SSF53098">
    <property type="entry name" value="Ribonuclease H-like"/>
    <property type="match status" value="1"/>
</dbReference>
<dbReference type="InterPro" id="IPR012337">
    <property type="entry name" value="RNaseH-like_sf"/>
</dbReference>
<keyword evidence="2" id="KW-0812">Transmembrane</keyword>
<name>A0A6V8PSJ7_9ACTN</name>
<dbReference type="GO" id="GO:0004803">
    <property type="term" value="F:transposase activity"/>
    <property type="evidence" value="ECO:0007669"/>
    <property type="project" value="InterPro"/>
</dbReference>
<reference evidence="4 5" key="1">
    <citation type="journal article" date="2020" name="Front. Microbiol.">
        <title>Single-cell genomics of novel Actinobacteria with the Wood-Ljungdahl pathway discovered in a serpentinizing system.</title>
        <authorList>
            <person name="Merino N."/>
            <person name="Kawai M."/>
            <person name="Boyd E.S."/>
            <person name="Colman D.R."/>
            <person name="McGlynn S.E."/>
            <person name="Nealson K.H."/>
            <person name="Kurokawa K."/>
            <person name="Hongoh Y."/>
        </authorList>
    </citation>
    <scope>NUCLEOTIDE SEQUENCE [LARGE SCALE GENOMIC DNA]</scope>
    <source>
        <strain evidence="4 5">S43</strain>
    </source>
</reference>
<proteinExistence type="predicted"/>
<evidence type="ECO:0000256" key="2">
    <source>
        <dbReference type="SAM" id="Phobius"/>
    </source>
</evidence>
<protein>
    <recommendedName>
        <fullName evidence="3">Transposase IS4-like domain-containing protein</fullName>
    </recommendedName>
</protein>
<dbReference type="GO" id="GO:0003677">
    <property type="term" value="F:DNA binding"/>
    <property type="evidence" value="ECO:0007669"/>
    <property type="project" value="InterPro"/>
</dbReference>
<evidence type="ECO:0000313" key="4">
    <source>
        <dbReference type="EMBL" id="GFP35070.1"/>
    </source>
</evidence>
<accession>A0A6V8PSJ7</accession>
<evidence type="ECO:0000256" key="1">
    <source>
        <dbReference type="SAM" id="MobiDB-lite"/>
    </source>
</evidence>
<dbReference type="RefSeq" id="WP_176229739.1">
    <property type="nucleotide sequence ID" value="NZ_BLSB01000047.1"/>
</dbReference>
<dbReference type="GO" id="GO:0006313">
    <property type="term" value="P:DNA transposition"/>
    <property type="evidence" value="ECO:0007669"/>
    <property type="project" value="InterPro"/>
</dbReference>
<dbReference type="PANTHER" id="PTHR33258:SF1">
    <property type="entry name" value="TRANSPOSASE INSL FOR INSERTION SEQUENCE ELEMENT IS186A-RELATED"/>
    <property type="match status" value="1"/>
</dbReference>